<keyword evidence="3" id="KW-1185">Reference proteome</keyword>
<reference evidence="2" key="2">
    <citation type="submission" date="2023-05" db="EMBL/GenBank/DDBJ databases">
        <authorList>
            <consortium name="Lawrence Berkeley National Laboratory"/>
            <person name="Steindorff A."/>
            <person name="Hensen N."/>
            <person name="Bonometti L."/>
            <person name="Westerberg I."/>
            <person name="Brannstrom I.O."/>
            <person name="Guillou S."/>
            <person name="Cros-Aarteil S."/>
            <person name="Calhoun S."/>
            <person name="Haridas S."/>
            <person name="Kuo A."/>
            <person name="Mondo S."/>
            <person name="Pangilinan J."/>
            <person name="Riley R."/>
            <person name="Labutti K."/>
            <person name="Andreopoulos B."/>
            <person name="Lipzen A."/>
            <person name="Chen C."/>
            <person name="Yanf M."/>
            <person name="Daum C."/>
            <person name="Ng V."/>
            <person name="Clum A."/>
            <person name="Ohm R."/>
            <person name="Martin F."/>
            <person name="Silar P."/>
            <person name="Natvig D."/>
            <person name="Lalanne C."/>
            <person name="Gautier V."/>
            <person name="Ament-Velasquez S.L."/>
            <person name="Kruys A."/>
            <person name="Hutchinson M.I."/>
            <person name="Powell A.J."/>
            <person name="Barry K."/>
            <person name="Miller A.N."/>
            <person name="Grigoriev I.V."/>
            <person name="Debuchy R."/>
            <person name="Gladieux P."/>
            <person name="Thoren M.H."/>
            <person name="Johannesson H."/>
        </authorList>
    </citation>
    <scope>NUCLEOTIDE SEQUENCE</scope>
    <source>
        <strain evidence="2">PSN243</strain>
    </source>
</reference>
<accession>A0AAV9GGM8</accession>
<name>A0AAV9GGM8_9PEZI</name>
<gene>
    <name evidence="2" type="ORF">QBC34DRAFT_411989</name>
</gene>
<dbReference type="Proteomes" id="UP001321760">
    <property type="component" value="Unassembled WGS sequence"/>
</dbReference>
<evidence type="ECO:0000313" key="3">
    <source>
        <dbReference type="Proteomes" id="UP001321760"/>
    </source>
</evidence>
<dbReference type="EMBL" id="MU865959">
    <property type="protein sequence ID" value="KAK4446121.1"/>
    <property type="molecule type" value="Genomic_DNA"/>
</dbReference>
<reference evidence="2" key="1">
    <citation type="journal article" date="2023" name="Mol. Phylogenet. Evol.">
        <title>Genome-scale phylogeny and comparative genomics of the fungal order Sordariales.</title>
        <authorList>
            <person name="Hensen N."/>
            <person name="Bonometti L."/>
            <person name="Westerberg I."/>
            <person name="Brannstrom I.O."/>
            <person name="Guillou S."/>
            <person name="Cros-Aarteil S."/>
            <person name="Calhoun S."/>
            <person name="Haridas S."/>
            <person name="Kuo A."/>
            <person name="Mondo S."/>
            <person name="Pangilinan J."/>
            <person name="Riley R."/>
            <person name="LaButti K."/>
            <person name="Andreopoulos B."/>
            <person name="Lipzen A."/>
            <person name="Chen C."/>
            <person name="Yan M."/>
            <person name="Daum C."/>
            <person name="Ng V."/>
            <person name="Clum A."/>
            <person name="Steindorff A."/>
            <person name="Ohm R.A."/>
            <person name="Martin F."/>
            <person name="Silar P."/>
            <person name="Natvig D.O."/>
            <person name="Lalanne C."/>
            <person name="Gautier V."/>
            <person name="Ament-Velasquez S.L."/>
            <person name="Kruys A."/>
            <person name="Hutchinson M.I."/>
            <person name="Powell A.J."/>
            <person name="Barry K."/>
            <person name="Miller A.N."/>
            <person name="Grigoriev I.V."/>
            <person name="Debuchy R."/>
            <person name="Gladieux P."/>
            <person name="Hiltunen Thoren M."/>
            <person name="Johannesson H."/>
        </authorList>
    </citation>
    <scope>NUCLEOTIDE SEQUENCE</scope>
    <source>
        <strain evidence="2">PSN243</strain>
    </source>
</reference>
<proteinExistence type="predicted"/>
<protein>
    <submittedName>
        <fullName evidence="2">Uncharacterized protein</fullName>
    </submittedName>
</protein>
<feature type="region of interest" description="Disordered" evidence="1">
    <location>
        <begin position="204"/>
        <end position="233"/>
    </location>
</feature>
<organism evidence="2 3">
    <name type="scientific">Podospora aff. communis PSN243</name>
    <dbReference type="NCBI Taxonomy" id="3040156"/>
    <lineage>
        <taxon>Eukaryota</taxon>
        <taxon>Fungi</taxon>
        <taxon>Dikarya</taxon>
        <taxon>Ascomycota</taxon>
        <taxon>Pezizomycotina</taxon>
        <taxon>Sordariomycetes</taxon>
        <taxon>Sordariomycetidae</taxon>
        <taxon>Sordariales</taxon>
        <taxon>Podosporaceae</taxon>
        <taxon>Podospora</taxon>
    </lineage>
</organism>
<dbReference type="AlphaFoldDB" id="A0AAV9GGM8"/>
<sequence length="248" mass="28009">MALEEVFCSAHDQDDSDGEEDFGRQLCGRWKSLFRDLVRLYQRQSGSPALPESLTTTAARKKHVFKFLAGMKGASPVVLTKDFLLEAHPDVLAMVPDRDRRTPEGAVVEAMDGCPEVEWRRGRKEFLPLSMAFILERYGERWLEESLAIRAAIVRMAWRAGPDRLGQMMQLMPDLVEYIRDSEYPGGRKMRLVRWMVGRMHAEPGDQDGSSIDDEGYGSGARTRRRGATASKGARTKLGRLWKSFAGV</sequence>
<comment type="caution">
    <text evidence="2">The sequence shown here is derived from an EMBL/GenBank/DDBJ whole genome shotgun (WGS) entry which is preliminary data.</text>
</comment>
<evidence type="ECO:0000313" key="2">
    <source>
        <dbReference type="EMBL" id="KAK4446121.1"/>
    </source>
</evidence>
<evidence type="ECO:0000256" key="1">
    <source>
        <dbReference type="SAM" id="MobiDB-lite"/>
    </source>
</evidence>